<dbReference type="AlphaFoldDB" id="A0A126UYI1"/>
<reference evidence="2 3" key="1">
    <citation type="submission" date="2016-02" db="EMBL/GenBank/DDBJ databases">
        <title>Complete genome sequence of Halocynthiibacter arcticus PAMC 20958t from arctic marine sediment.</title>
        <authorList>
            <person name="Lee Y.M."/>
            <person name="Baek K."/>
            <person name="Lee H.K."/>
            <person name="Shin S.C."/>
        </authorList>
    </citation>
    <scope>NUCLEOTIDE SEQUENCE [LARGE SCALE GENOMIC DNA]</scope>
    <source>
        <strain evidence="2">PAMC 20958</strain>
    </source>
</reference>
<dbReference type="KEGG" id="hat:RC74_07380"/>
<evidence type="ECO:0000313" key="2">
    <source>
        <dbReference type="EMBL" id="AML51113.1"/>
    </source>
</evidence>
<accession>A0A126UYI1</accession>
<organism evidence="2 3">
    <name type="scientific">Falsihalocynthiibacter arcticus</name>
    <dbReference type="NCBI Taxonomy" id="1579316"/>
    <lineage>
        <taxon>Bacteria</taxon>
        <taxon>Pseudomonadati</taxon>
        <taxon>Pseudomonadota</taxon>
        <taxon>Alphaproteobacteria</taxon>
        <taxon>Rhodobacterales</taxon>
        <taxon>Roseobacteraceae</taxon>
        <taxon>Falsihalocynthiibacter</taxon>
    </lineage>
</organism>
<sequence length="801" mass="88133">MKRIVQIVLLLLVSFPAYSQTIIARSGEHENFSRIVLPFQNAVTWEMGRFDGGYIVRFETPIDEIDFSNVYRLIPRTRISDLEFSSQKNELKLFLNCTCHANAFDFKEGKLVLDVLDGQPISGSLFENALRSPEDEGPNDRTVIAAQPIIRLLETNAPLQEKKDNDVSKSEIDKAKKHALDFALKPLPASERGVSLLFDTFPRLLDEPANTAIAEISSGKITGMESKLATQIGRASTQGLLEPNLLERPTFPPQPIILNEPLASGNVGPAAEVPNKKTPHIRIQATTSIDQGVIDAFANSGPLRTNGLQNECLPKEAFSVENWGTEGAIFSGVSNARIRLFSEFDAASNEAAESLAMAYIYATFGSEAMQVIKTQSTQLSNHNLLFEIAWTLEYGSGIQEGVLSEQLNCATAGAMWAILSSAEIPKNHSINLPVVKKSFSELPLHLRRYLGPRLVEKFLQASDRKTAVEIRNAVSRAEGQHGDEFTLADAKLEIAQGYPLKAIDSLSTIAGGGSETSIEALLEIVQNEILNEKPILESRILELEALTFELRGTETEAKIIPTLVAAIVKKNNLQKAWDILAASSETNVLTPEISLSLFSQTLIGAYENMDSAKFLEFIYTNEELIVTLDISRSLKQRLAKRLVDNGLSSFPVKILGIQDQDEEGDALIFAAAANNRNEPHMAIELTANYPNNETAIRIRIRAAVLLKDNKLRAFEEAKLGNDDAAIEAQWRSRDLAAISRQSSSDLSAAATLLDVQEKTFVENKVGDIKLASLREKLNEIRNVRRVATELLVKFGGPLGDD</sequence>
<gene>
    <name evidence="2" type="ORF">RC74_07380</name>
</gene>
<dbReference type="RefSeq" id="WP_039003215.1">
    <property type="nucleotide sequence ID" value="NZ_CP014327.1"/>
</dbReference>
<dbReference type="OrthoDB" id="7847197at2"/>
<name>A0A126UYI1_9RHOB</name>
<feature type="chain" id="PRO_5007443555" evidence="1">
    <location>
        <begin position="20"/>
        <end position="801"/>
    </location>
</feature>
<dbReference type="EMBL" id="CP014327">
    <property type="protein sequence ID" value="AML51113.1"/>
    <property type="molecule type" value="Genomic_DNA"/>
</dbReference>
<keyword evidence="3" id="KW-1185">Reference proteome</keyword>
<evidence type="ECO:0000313" key="3">
    <source>
        <dbReference type="Proteomes" id="UP000070371"/>
    </source>
</evidence>
<dbReference type="STRING" id="1579316.RC74_07380"/>
<protein>
    <submittedName>
        <fullName evidence="2">Uncharacterized protein</fullName>
    </submittedName>
</protein>
<keyword evidence="1" id="KW-0732">Signal</keyword>
<dbReference type="Proteomes" id="UP000070371">
    <property type="component" value="Chromosome"/>
</dbReference>
<evidence type="ECO:0000256" key="1">
    <source>
        <dbReference type="SAM" id="SignalP"/>
    </source>
</evidence>
<proteinExistence type="predicted"/>
<feature type="signal peptide" evidence="1">
    <location>
        <begin position="1"/>
        <end position="19"/>
    </location>
</feature>